<feature type="region of interest" description="Disordered" evidence="4">
    <location>
        <begin position="171"/>
        <end position="199"/>
    </location>
</feature>
<feature type="region of interest" description="Disordered" evidence="4">
    <location>
        <begin position="406"/>
        <end position="430"/>
    </location>
</feature>
<evidence type="ECO:0000259" key="5">
    <source>
        <dbReference type="PROSITE" id="PS50110"/>
    </source>
</evidence>
<dbReference type="Pfam" id="PF00072">
    <property type="entry name" value="Response_reg"/>
    <property type="match status" value="1"/>
</dbReference>
<dbReference type="Gene3D" id="3.40.50.2300">
    <property type="match status" value="1"/>
</dbReference>
<dbReference type="EMBL" id="CP015060">
    <property type="protein sequence ID" value="QGN17653.1"/>
    <property type="molecule type" value="Genomic_DNA"/>
</dbReference>
<keyword evidence="2" id="KW-0902">Two-component regulatory system</keyword>
<evidence type="ECO:0000256" key="2">
    <source>
        <dbReference type="ARBA" id="ARBA00023012"/>
    </source>
</evidence>
<keyword evidence="1 3" id="KW-0597">Phosphoprotein</keyword>
<dbReference type="CDD" id="cd17546">
    <property type="entry name" value="REC_hyHK_CKI1_RcsC-like"/>
    <property type="match status" value="1"/>
</dbReference>
<dbReference type="SMART" id="SM00448">
    <property type="entry name" value="REC"/>
    <property type="match status" value="1"/>
</dbReference>
<feature type="region of interest" description="Disordered" evidence="4">
    <location>
        <begin position="574"/>
        <end position="619"/>
    </location>
</feature>
<feature type="region of interest" description="Disordered" evidence="4">
    <location>
        <begin position="32"/>
        <end position="51"/>
    </location>
</feature>
<protein>
    <submittedName>
        <fullName evidence="6">Protein SSK1</fullName>
    </submittedName>
</protein>
<reference evidence="6 7" key="2">
    <citation type="submission" date="2019-11" db="EMBL/GenBank/DDBJ databases">
        <authorList>
            <person name="Lu H."/>
        </authorList>
    </citation>
    <scope>NUCLEOTIDE SEQUENCE [LARGE SCALE GENOMIC DNA]</scope>
    <source>
        <strain evidence="6 7">FIM1</strain>
    </source>
</reference>
<sequence length="730" mass="81767">MQMHETLARMRPSSPLNMHRSVNQGNTRRLWVRLDGNGSGNSGEDENEGGEFEERQLFNQPTYVDIDVRDLVDDVKGRILGKLSRTHWGQNRDNTSVCLGFYYYSAEALNIVNEPSSGALEQQVKGRALIMTYREYQNLIKRNQIRSGRWSQLHSSFSRFIGRAGSAQGSMLDSSRQEAAADDRAHSISPGAVSGAANGRLLPSAEHNNEYIYKVIIEPDMPIMTVYREMFGSIQRSEDALVVFYPKESSYTTPSVGIAMDQQHQQLQQLKISSSSLTNAQMAQAPPSTPIDHRQVLSPATLLDPVHVLTNDAMEQHDKNLKPQPPLARLENEMQLDTTLAPVPIPAPAVLVQDQDQDQDQDQLPLFDGLSLARQNTGILLLPKGVNPEDIENDVMMEMGELKIGQQDGEEEVQQQEHEHEQSLSPHVESHGIGGRMATNHYAFSSETPLTEEEVGLSLSKTLSYQELPKPMSRMTTPSLDKQDELPRYKVFPRINVLIVEDNAINQAILALFLKKNGISYKVAKDGVEAIEKWKEGDSHLILMDLQLPKLSGLEATKRIRELERINEVGLFGHKPKRPKVSPSSSDEKQETDPHHDQDQDQDFDSDRPNTVELNEDTKLDKSKFRSPVIIVALTASYEQSDRTAALLAGCNDYLTKPVNLDWLGKKLTEWGCMQALIDFDGWNNGQRRMTDNIILRPKLSIARKSQNTSSRSVPRAGSTPIGLDHATTN</sequence>
<proteinExistence type="predicted"/>
<reference evidence="6 7" key="1">
    <citation type="submission" date="2016-03" db="EMBL/GenBank/DDBJ databases">
        <title>How can Kluyveromyces marxianus grow so fast - potential evolutionary course in Saccharomyces Complex revealed by comparative genomics.</title>
        <authorList>
            <person name="Mo W."/>
            <person name="Lu W."/>
            <person name="Yang X."/>
            <person name="Qi J."/>
            <person name="Lv H."/>
        </authorList>
    </citation>
    <scope>NUCLEOTIDE SEQUENCE [LARGE SCALE GENOMIC DNA]</scope>
    <source>
        <strain evidence="6 7">FIM1</strain>
    </source>
</reference>
<dbReference type="PANTHER" id="PTHR45339:SF1">
    <property type="entry name" value="HYBRID SIGNAL TRANSDUCTION HISTIDINE KINASE J"/>
    <property type="match status" value="1"/>
</dbReference>
<accession>A0ABX6F2R9</accession>
<feature type="compositionally biased region" description="Basic and acidic residues" evidence="4">
    <location>
        <begin position="586"/>
        <end position="619"/>
    </location>
</feature>
<evidence type="ECO:0000313" key="6">
    <source>
        <dbReference type="EMBL" id="QGN17653.1"/>
    </source>
</evidence>
<dbReference type="PROSITE" id="PS50110">
    <property type="entry name" value="RESPONSE_REGULATORY"/>
    <property type="match status" value="1"/>
</dbReference>
<dbReference type="Proteomes" id="UP000422736">
    <property type="component" value="Chromosome 8"/>
</dbReference>
<keyword evidence="7" id="KW-1185">Reference proteome</keyword>
<feature type="modified residue" description="4-aspartylphosphate" evidence="3">
    <location>
        <position position="545"/>
    </location>
</feature>
<feature type="region of interest" description="Disordered" evidence="4">
    <location>
        <begin position="1"/>
        <end position="22"/>
    </location>
</feature>
<dbReference type="PANTHER" id="PTHR45339">
    <property type="entry name" value="HYBRID SIGNAL TRANSDUCTION HISTIDINE KINASE J"/>
    <property type="match status" value="1"/>
</dbReference>
<dbReference type="InterPro" id="IPR011006">
    <property type="entry name" value="CheY-like_superfamily"/>
</dbReference>
<dbReference type="InterPro" id="IPR001789">
    <property type="entry name" value="Sig_transdc_resp-reg_receiver"/>
</dbReference>
<evidence type="ECO:0000256" key="3">
    <source>
        <dbReference type="PROSITE-ProRule" id="PRU00169"/>
    </source>
</evidence>
<evidence type="ECO:0000256" key="4">
    <source>
        <dbReference type="SAM" id="MobiDB-lite"/>
    </source>
</evidence>
<dbReference type="SUPFAM" id="SSF52172">
    <property type="entry name" value="CheY-like"/>
    <property type="match status" value="1"/>
</dbReference>
<evidence type="ECO:0000256" key="1">
    <source>
        <dbReference type="ARBA" id="ARBA00022553"/>
    </source>
</evidence>
<gene>
    <name evidence="6" type="primary">SSK1</name>
    <name evidence="6" type="ORF">FIM1_4860</name>
</gene>
<feature type="domain" description="Response regulatory" evidence="5">
    <location>
        <begin position="496"/>
        <end position="672"/>
    </location>
</feature>
<feature type="compositionally biased region" description="Basic and acidic residues" evidence="4">
    <location>
        <begin position="175"/>
        <end position="186"/>
    </location>
</feature>
<organism evidence="6 7">
    <name type="scientific">Kluyveromyces marxianus</name>
    <name type="common">Yeast</name>
    <name type="synonym">Candida kefyr</name>
    <dbReference type="NCBI Taxonomy" id="4911"/>
    <lineage>
        <taxon>Eukaryota</taxon>
        <taxon>Fungi</taxon>
        <taxon>Dikarya</taxon>
        <taxon>Ascomycota</taxon>
        <taxon>Saccharomycotina</taxon>
        <taxon>Saccharomycetes</taxon>
        <taxon>Saccharomycetales</taxon>
        <taxon>Saccharomycetaceae</taxon>
        <taxon>Kluyveromyces</taxon>
    </lineage>
</organism>
<feature type="region of interest" description="Disordered" evidence="4">
    <location>
        <begin position="705"/>
        <end position="730"/>
    </location>
</feature>
<name>A0ABX6F2R9_KLUMA</name>
<evidence type="ECO:0000313" key="7">
    <source>
        <dbReference type="Proteomes" id="UP000422736"/>
    </source>
</evidence>